<evidence type="ECO:0000259" key="2">
    <source>
        <dbReference type="Pfam" id="PF03551"/>
    </source>
</evidence>
<keyword evidence="1" id="KW-0175">Coiled coil</keyword>
<sequence length="154" mass="18037">MNDNFEYTSLKDIKSEEKRLYNEYKKRMAELKKAKKEKIKATSSGQVFTKGLLPIYVLHILNLNPTNGNEIAHKISQRTDDKWRPSTGGIYPILKKLESEGLIIGEWDDPKKKFKKIYSITEEGHKDYLRKKALLKPKIEEALDVFNLIYNDIY</sequence>
<dbReference type="RefSeq" id="WP_002599016.1">
    <property type="nucleotide sequence ID" value="NZ_KB850956.1"/>
</dbReference>
<dbReference type="PANTHER" id="PTHR43252:SF7">
    <property type="entry name" value="TRANSCRIPTIONAL REGULATOR YQJI"/>
    <property type="match status" value="1"/>
</dbReference>
<dbReference type="InterPro" id="IPR036388">
    <property type="entry name" value="WH-like_DNA-bd_sf"/>
</dbReference>
<feature type="coiled-coil region" evidence="1">
    <location>
        <begin position="14"/>
        <end position="41"/>
    </location>
</feature>
<reference evidence="3 4" key="1">
    <citation type="submission" date="2013-01" db="EMBL/GenBank/DDBJ databases">
        <title>The Genome Sequence of Clostridium colicanis 209318.</title>
        <authorList>
            <consortium name="The Broad Institute Genome Sequencing Platform"/>
            <person name="Earl A."/>
            <person name="Ward D."/>
            <person name="Feldgarden M."/>
            <person name="Gevers D."/>
            <person name="Courvalin P."/>
            <person name="Lambert T."/>
            <person name="Walker B."/>
            <person name="Young S.K."/>
            <person name="Zeng Q."/>
            <person name="Gargeya S."/>
            <person name="Fitzgerald M."/>
            <person name="Haas B."/>
            <person name="Abouelleil A."/>
            <person name="Alvarado L."/>
            <person name="Arachchi H.M."/>
            <person name="Berlin A.M."/>
            <person name="Chapman S.B."/>
            <person name="Dewar J."/>
            <person name="Goldberg J."/>
            <person name="Griggs A."/>
            <person name="Gujja S."/>
            <person name="Hansen M."/>
            <person name="Howarth C."/>
            <person name="Imamovic A."/>
            <person name="Larimer J."/>
            <person name="McCowan C."/>
            <person name="Murphy C."/>
            <person name="Neiman D."/>
            <person name="Pearson M."/>
            <person name="Priest M."/>
            <person name="Roberts A."/>
            <person name="Saif S."/>
            <person name="Shea T."/>
            <person name="Sisk P."/>
            <person name="Sykes S."/>
            <person name="Wortman J."/>
            <person name="Nusbaum C."/>
            <person name="Birren B."/>
        </authorList>
    </citation>
    <scope>NUCLEOTIDE SEQUENCE [LARGE SCALE GENOMIC DNA]</scope>
    <source>
        <strain evidence="3 4">209318</strain>
    </source>
</reference>
<dbReference type="SUPFAM" id="SSF46785">
    <property type="entry name" value="Winged helix' DNA-binding domain"/>
    <property type="match status" value="1"/>
</dbReference>
<name>N9XWT9_9CLOT</name>
<proteinExistence type="predicted"/>
<dbReference type="EMBL" id="AGYT01000014">
    <property type="protein sequence ID" value="ENZ00389.1"/>
    <property type="molecule type" value="Genomic_DNA"/>
</dbReference>
<organism evidence="3 4">
    <name type="scientific">Clostridium thermobutyricum</name>
    <dbReference type="NCBI Taxonomy" id="29372"/>
    <lineage>
        <taxon>Bacteria</taxon>
        <taxon>Bacillati</taxon>
        <taxon>Bacillota</taxon>
        <taxon>Clostridia</taxon>
        <taxon>Eubacteriales</taxon>
        <taxon>Clostridiaceae</taxon>
        <taxon>Clostridium</taxon>
    </lineage>
</organism>
<dbReference type="Proteomes" id="UP000013097">
    <property type="component" value="Unassembled WGS sequence"/>
</dbReference>
<dbReference type="PATRIC" id="fig|999411.4.peg.2498"/>
<dbReference type="AlphaFoldDB" id="N9XWT9"/>
<protein>
    <recommendedName>
        <fullName evidence="2">Transcription regulator PadR N-terminal domain-containing protein</fullName>
    </recommendedName>
</protein>
<evidence type="ECO:0000313" key="4">
    <source>
        <dbReference type="Proteomes" id="UP000013097"/>
    </source>
</evidence>
<accession>N9XWT9</accession>
<dbReference type="InterPro" id="IPR005149">
    <property type="entry name" value="Tscrpt_reg_PadR_N"/>
</dbReference>
<dbReference type="InterPro" id="IPR036390">
    <property type="entry name" value="WH_DNA-bd_sf"/>
</dbReference>
<keyword evidence="4" id="KW-1185">Reference proteome</keyword>
<evidence type="ECO:0000256" key="1">
    <source>
        <dbReference type="SAM" id="Coils"/>
    </source>
</evidence>
<comment type="caution">
    <text evidence="3">The sequence shown here is derived from an EMBL/GenBank/DDBJ whole genome shotgun (WGS) entry which is preliminary data.</text>
</comment>
<feature type="domain" description="Transcription regulator PadR N-terminal" evidence="2">
    <location>
        <begin position="57"/>
        <end position="127"/>
    </location>
</feature>
<evidence type="ECO:0000313" key="3">
    <source>
        <dbReference type="EMBL" id="ENZ00389.1"/>
    </source>
</evidence>
<dbReference type="Gene3D" id="1.10.10.10">
    <property type="entry name" value="Winged helix-like DNA-binding domain superfamily/Winged helix DNA-binding domain"/>
    <property type="match status" value="1"/>
</dbReference>
<dbReference type="Pfam" id="PF03551">
    <property type="entry name" value="PadR"/>
    <property type="match status" value="1"/>
</dbReference>
<dbReference type="eggNOG" id="COG1695">
    <property type="taxonomic scope" value="Bacteria"/>
</dbReference>
<gene>
    <name evidence="3" type="ORF">HMPREF1092_02555</name>
</gene>
<dbReference type="HOGENOM" id="CLU_063440_8_0_9"/>
<dbReference type="PANTHER" id="PTHR43252">
    <property type="entry name" value="TRANSCRIPTIONAL REGULATOR YQJI"/>
    <property type="match status" value="1"/>
</dbReference>